<feature type="domain" description="Protein kinase" evidence="1">
    <location>
        <begin position="15"/>
        <end position="264"/>
    </location>
</feature>
<accession>A2EDC3</accession>
<evidence type="ECO:0000313" key="3">
    <source>
        <dbReference type="Proteomes" id="UP000001542"/>
    </source>
</evidence>
<evidence type="ECO:0000259" key="1">
    <source>
        <dbReference type="PROSITE" id="PS50011"/>
    </source>
</evidence>
<organism evidence="2 3">
    <name type="scientific">Trichomonas vaginalis (strain ATCC PRA-98 / G3)</name>
    <dbReference type="NCBI Taxonomy" id="412133"/>
    <lineage>
        <taxon>Eukaryota</taxon>
        <taxon>Metamonada</taxon>
        <taxon>Parabasalia</taxon>
        <taxon>Trichomonadida</taxon>
        <taxon>Trichomonadidae</taxon>
        <taxon>Trichomonas</taxon>
    </lineage>
</organism>
<dbReference type="Pfam" id="PF00069">
    <property type="entry name" value="Pkinase"/>
    <property type="match status" value="1"/>
</dbReference>
<dbReference type="Proteomes" id="UP000001542">
    <property type="component" value="Unassembled WGS sequence"/>
</dbReference>
<dbReference type="VEuPathDB" id="TrichDB:TVAGG3_0875950"/>
<sequence>MTLEELSGYTTVGSFQLESQVFINERYAIWNAHHTISNQEVSAKIYSKQFLAKEHNQEYFENDIYCFKTFYHPFIARYIQHFEDDKYVYIILEPMKGGPFKELLEAKTRWNETQSRSIFIQLFMAIEYMQTAMAMVHGNICLDVFMVDENNYIRLVDFWGIQPINNCSNSQTLVFNKIPFQTPEYLNTGIITPSADIWALGVFLYFICVGSSPFSTDTIESVTKMDILYPSFLSGPITDLLKKLISLSPAHRLNFRAIKEHPWFAKTQYSLLTPFMIQNDAFSIEIAATICKFSDTDKLQADLLANEQTNEVIIYQIAKAIDHANQVHNAVAHCALTPSESRRVSLDSDHSLLKSHSLSSFGSMSSPSSSNDKFKVKPVALQLSRPVQVASRRGSKVIPSLPKI</sequence>
<dbReference type="GO" id="GO:0051726">
    <property type="term" value="P:regulation of cell cycle"/>
    <property type="evidence" value="ECO:0000318"/>
    <property type="project" value="GO_Central"/>
</dbReference>
<dbReference type="GO" id="GO:0004674">
    <property type="term" value="F:protein serine/threonine kinase activity"/>
    <property type="evidence" value="ECO:0000318"/>
    <property type="project" value="GO_Central"/>
</dbReference>
<dbReference type="SUPFAM" id="SSF56112">
    <property type="entry name" value="Protein kinase-like (PK-like)"/>
    <property type="match status" value="1"/>
</dbReference>
<protein>
    <submittedName>
        <fullName evidence="2">AGC family protein kinase</fullName>
    </submittedName>
</protein>
<dbReference type="EMBL" id="DS113359">
    <property type="protein sequence ID" value="EAY09381.1"/>
    <property type="molecule type" value="Genomic_DNA"/>
</dbReference>
<dbReference type="eggNOG" id="KOG0588">
    <property type="taxonomic scope" value="Eukaryota"/>
</dbReference>
<dbReference type="InParanoid" id="A2EDC3"/>
<dbReference type="FunFam" id="1.10.510.10:FF:001233">
    <property type="entry name" value="CAMK family protein kinase"/>
    <property type="match status" value="1"/>
</dbReference>
<keyword evidence="2" id="KW-0418">Kinase</keyword>
<dbReference type="GO" id="GO:0005524">
    <property type="term" value="F:ATP binding"/>
    <property type="evidence" value="ECO:0007669"/>
    <property type="project" value="InterPro"/>
</dbReference>
<dbReference type="VEuPathDB" id="TrichDB:TVAG_418030"/>
<dbReference type="SMR" id="A2EDC3"/>
<keyword evidence="2" id="KW-0808">Transferase</keyword>
<keyword evidence="3" id="KW-1185">Reference proteome</keyword>
<dbReference type="InterPro" id="IPR011009">
    <property type="entry name" value="Kinase-like_dom_sf"/>
</dbReference>
<evidence type="ECO:0000313" key="2">
    <source>
        <dbReference type="EMBL" id="EAY09381.1"/>
    </source>
</evidence>
<reference evidence="2" key="2">
    <citation type="journal article" date="2007" name="Science">
        <title>Draft genome sequence of the sexually transmitted pathogen Trichomonas vaginalis.</title>
        <authorList>
            <person name="Carlton J.M."/>
            <person name="Hirt R.P."/>
            <person name="Silva J.C."/>
            <person name="Delcher A.L."/>
            <person name="Schatz M."/>
            <person name="Zhao Q."/>
            <person name="Wortman J.R."/>
            <person name="Bidwell S.L."/>
            <person name="Alsmark U.C.M."/>
            <person name="Besteiro S."/>
            <person name="Sicheritz-Ponten T."/>
            <person name="Noel C.J."/>
            <person name="Dacks J.B."/>
            <person name="Foster P.G."/>
            <person name="Simillion C."/>
            <person name="Van de Peer Y."/>
            <person name="Miranda-Saavedra D."/>
            <person name="Barton G.J."/>
            <person name="Westrop G.D."/>
            <person name="Mueller S."/>
            <person name="Dessi D."/>
            <person name="Fiori P.L."/>
            <person name="Ren Q."/>
            <person name="Paulsen I."/>
            <person name="Zhang H."/>
            <person name="Bastida-Corcuera F.D."/>
            <person name="Simoes-Barbosa A."/>
            <person name="Brown M.T."/>
            <person name="Hayes R.D."/>
            <person name="Mukherjee M."/>
            <person name="Okumura C.Y."/>
            <person name="Schneider R."/>
            <person name="Smith A.J."/>
            <person name="Vanacova S."/>
            <person name="Villalvazo M."/>
            <person name="Haas B.J."/>
            <person name="Pertea M."/>
            <person name="Feldblyum T.V."/>
            <person name="Utterback T.R."/>
            <person name="Shu C.L."/>
            <person name="Osoegawa K."/>
            <person name="de Jong P.J."/>
            <person name="Hrdy I."/>
            <person name="Horvathova L."/>
            <person name="Zubacova Z."/>
            <person name="Dolezal P."/>
            <person name="Malik S.B."/>
            <person name="Logsdon J.M. Jr."/>
            <person name="Henze K."/>
            <person name="Gupta A."/>
            <person name="Wang C.C."/>
            <person name="Dunne R.L."/>
            <person name="Upcroft J.A."/>
            <person name="Upcroft P."/>
            <person name="White O."/>
            <person name="Salzberg S.L."/>
            <person name="Tang P."/>
            <person name="Chiu C.-H."/>
            <person name="Lee Y.-S."/>
            <person name="Embley T.M."/>
            <person name="Coombs G.H."/>
            <person name="Mottram J.C."/>
            <person name="Tachezy J."/>
            <person name="Fraser-Liggett C.M."/>
            <person name="Johnson P.J."/>
        </authorList>
    </citation>
    <scope>NUCLEOTIDE SEQUENCE [LARGE SCALE GENOMIC DNA]</scope>
    <source>
        <strain evidence="2">G3</strain>
    </source>
</reference>
<dbReference type="InterPro" id="IPR000719">
    <property type="entry name" value="Prot_kinase_dom"/>
</dbReference>
<name>A2EDC3_TRIV3</name>
<reference evidence="2" key="1">
    <citation type="submission" date="2006-10" db="EMBL/GenBank/DDBJ databases">
        <authorList>
            <person name="Amadeo P."/>
            <person name="Zhao Q."/>
            <person name="Wortman J."/>
            <person name="Fraser-Liggett C."/>
            <person name="Carlton J."/>
        </authorList>
    </citation>
    <scope>NUCLEOTIDE SEQUENCE</scope>
    <source>
        <strain evidence="2">G3</strain>
    </source>
</reference>
<dbReference type="PANTHER" id="PTHR24345">
    <property type="entry name" value="SERINE/THREONINE-PROTEIN KINASE PLK"/>
    <property type="match status" value="1"/>
</dbReference>
<dbReference type="STRING" id="5722.A2EDC3"/>
<gene>
    <name evidence="2" type="ORF">TVAG_418030</name>
</gene>
<dbReference type="OrthoDB" id="1668230at2759"/>
<dbReference type="AlphaFoldDB" id="A2EDC3"/>
<dbReference type="RefSeq" id="XP_001321604.1">
    <property type="nucleotide sequence ID" value="XM_001321569.1"/>
</dbReference>
<dbReference type="PROSITE" id="PS50011">
    <property type="entry name" value="PROTEIN_KINASE_DOM"/>
    <property type="match status" value="1"/>
</dbReference>
<dbReference type="Gene3D" id="1.10.510.10">
    <property type="entry name" value="Transferase(Phosphotransferase) domain 1"/>
    <property type="match status" value="1"/>
</dbReference>
<dbReference type="KEGG" id="tva:4767298"/>
<proteinExistence type="predicted"/>
<dbReference type="SMART" id="SM00220">
    <property type="entry name" value="S_TKc"/>
    <property type="match status" value="1"/>
</dbReference>